<keyword evidence="1" id="KW-1133">Transmembrane helix</keyword>
<feature type="transmembrane region" description="Helical" evidence="1">
    <location>
        <begin position="35"/>
        <end position="55"/>
    </location>
</feature>
<dbReference type="Proteomes" id="UP001056291">
    <property type="component" value="Chromosome"/>
</dbReference>
<dbReference type="Gene3D" id="1.10.287.70">
    <property type="match status" value="1"/>
</dbReference>
<dbReference type="SUPFAM" id="SSF81324">
    <property type="entry name" value="Voltage-gated potassium channels"/>
    <property type="match status" value="1"/>
</dbReference>
<feature type="transmembrane region" description="Helical" evidence="1">
    <location>
        <begin position="62"/>
        <end position="78"/>
    </location>
</feature>
<dbReference type="EMBL" id="CP098747">
    <property type="protein sequence ID" value="USG60326.1"/>
    <property type="molecule type" value="Genomic_DNA"/>
</dbReference>
<feature type="domain" description="Potassium channel" evidence="2">
    <location>
        <begin position="133"/>
        <end position="214"/>
    </location>
</feature>
<evidence type="ECO:0000256" key="1">
    <source>
        <dbReference type="SAM" id="Phobius"/>
    </source>
</evidence>
<reference evidence="3" key="1">
    <citation type="submission" date="2022-06" db="EMBL/GenBank/DDBJ databases">
        <title>Sneathiella actinostolidae sp. nov., isolated from a sea anemonein the Western Pacific Ocean.</title>
        <authorList>
            <person name="Wei M.J."/>
        </authorList>
    </citation>
    <scope>NUCLEOTIDE SEQUENCE</scope>
    <source>
        <strain evidence="3">PHK-P5</strain>
    </source>
</reference>
<organism evidence="3 4">
    <name type="scientific">Sneathiella marina</name>
    <dbReference type="NCBI Taxonomy" id="2950108"/>
    <lineage>
        <taxon>Bacteria</taxon>
        <taxon>Pseudomonadati</taxon>
        <taxon>Pseudomonadota</taxon>
        <taxon>Alphaproteobacteria</taxon>
        <taxon>Sneathiellales</taxon>
        <taxon>Sneathiellaceae</taxon>
        <taxon>Sneathiella</taxon>
    </lineage>
</organism>
<accession>A0ABY4W6P7</accession>
<evidence type="ECO:0000259" key="2">
    <source>
        <dbReference type="Pfam" id="PF07885"/>
    </source>
</evidence>
<protein>
    <submittedName>
        <fullName evidence="3">Ion channel</fullName>
    </submittedName>
</protein>
<feature type="transmembrane region" description="Helical" evidence="1">
    <location>
        <begin position="12"/>
        <end position="29"/>
    </location>
</feature>
<dbReference type="RefSeq" id="WP_251933186.1">
    <property type="nucleotide sequence ID" value="NZ_CP098747.1"/>
</dbReference>
<feature type="transmembrane region" description="Helical" evidence="1">
    <location>
        <begin position="90"/>
        <end position="111"/>
    </location>
</feature>
<feature type="transmembrane region" description="Helical" evidence="1">
    <location>
        <begin position="202"/>
        <end position="220"/>
    </location>
</feature>
<sequence length="223" mass="25285">MENTLDKPKFGFSILLALLLSFVVIPSYITDADAYTGIWLNLIFSAILLSSLYLVAHERIEFLIGCLIAAATLLFSWTDYVRTDTMGSHLAIGLYIIFFCYIIFMLARYLFETVEVSANMIYASVCLYLLMGLMWTFIYFWIEKIHPGSFSNTPIVTDPDQSFLLVHFSYFSFVTISTLGYGDIVPLTRIARSWTNLEAIAGQFYLAIVVARLVGLHISAKRN</sequence>
<evidence type="ECO:0000313" key="4">
    <source>
        <dbReference type="Proteomes" id="UP001056291"/>
    </source>
</evidence>
<dbReference type="Pfam" id="PF07885">
    <property type="entry name" value="Ion_trans_2"/>
    <property type="match status" value="1"/>
</dbReference>
<evidence type="ECO:0000313" key="3">
    <source>
        <dbReference type="EMBL" id="USG60326.1"/>
    </source>
</evidence>
<feature type="transmembrane region" description="Helical" evidence="1">
    <location>
        <begin position="162"/>
        <end position="181"/>
    </location>
</feature>
<feature type="transmembrane region" description="Helical" evidence="1">
    <location>
        <begin position="120"/>
        <end position="142"/>
    </location>
</feature>
<proteinExistence type="predicted"/>
<keyword evidence="1" id="KW-0472">Membrane</keyword>
<gene>
    <name evidence="3" type="ORF">NBZ79_14235</name>
</gene>
<name>A0ABY4W6P7_9PROT</name>
<keyword evidence="1" id="KW-0812">Transmembrane</keyword>
<keyword evidence="4" id="KW-1185">Reference proteome</keyword>
<dbReference type="InterPro" id="IPR013099">
    <property type="entry name" value="K_chnl_dom"/>
</dbReference>